<keyword evidence="1" id="KW-0732">Signal</keyword>
<dbReference type="InterPro" id="IPR039424">
    <property type="entry name" value="SBP_5"/>
</dbReference>
<comment type="caution">
    <text evidence="3">The sequence shown here is derived from an EMBL/GenBank/DDBJ whole genome shotgun (WGS) entry which is preliminary data.</text>
</comment>
<accession>A0ABW6SRJ5</accession>
<dbReference type="RefSeq" id="WP_387412654.1">
    <property type="nucleotide sequence ID" value="NZ_JBIASD010000011.1"/>
</dbReference>
<organism evidence="3 4">
    <name type="scientific">Microtetraspora malaysiensis</name>
    <dbReference type="NCBI Taxonomy" id="161358"/>
    <lineage>
        <taxon>Bacteria</taxon>
        <taxon>Bacillati</taxon>
        <taxon>Actinomycetota</taxon>
        <taxon>Actinomycetes</taxon>
        <taxon>Streptosporangiales</taxon>
        <taxon>Streptosporangiaceae</taxon>
        <taxon>Microtetraspora</taxon>
    </lineage>
</organism>
<dbReference type="PIRSF" id="PIRSF002741">
    <property type="entry name" value="MppA"/>
    <property type="match status" value="1"/>
</dbReference>
<keyword evidence="4" id="KW-1185">Reference proteome</keyword>
<proteinExistence type="predicted"/>
<dbReference type="PANTHER" id="PTHR30290">
    <property type="entry name" value="PERIPLASMIC BINDING COMPONENT OF ABC TRANSPORTER"/>
    <property type="match status" value="1"/>
</dbReference>
<gene>
    <name evidence="3" type="ORF">ACFYXI_18620</name>
</gene>
<dbReference type="Gene3D" id="3.40.190.10">
    <property type="entry name" value="Periplasmic binding protein-like II"/>
    <property type="match status" value="1"/>
</dbReference>
<evidence type="ECO:0000313" key="3">
    <source>
        <dbReference type="EMBL" id="MFF3667615.1"/>
    </source>
</evidence>
<dbReference type="CDD" id="cd08501">
    <property type="entry name" value="PBP2_Lpqw"/>
    <property type="match status" value="1"/>
</dbReference>
<dbReference type="EMBL" id="JBIASD010000011">
    <property type="protein sequence ID" value="MFF3667615.1"/>
    <property type="molecule type" value="Genomic_DNA"/>
</dbReference>
<dbReference type="Pfam" id="PF00496">
    <property type="entry name" value="SBP_bac_5"/>
    <property type="match status" value="1"/>
</dbReference>
<dbReference type="InterPro" id="IPR000914">
    <property type="entry name" value="SBP_5_dom"/>
</dbReference>
<feature type="chain" id="PRO_5046205440" evidence="1">
    <location>
        <begin position="21"/>
        <end position="574"/>
    </location>
</feature>
<dbReference type="Gene3D" id="3.90.76.10">
    <property type="entry name" value="Dipeptide-binding Protein, Domain 1"/>
    <property type="match status" value="1"/>
</dbReference>
<sequence>MQARKLAALITLLVVGTATACSGGSSGDDQGSHTTGSLKAYDINPVARDKVKDGGTLKWGLSDFPAQWNINQTDGDSGEAWAVIGALMPITFRSDEKGRLSLDRDYVLQAKVTEKTPHEVVRYTLNPKAKWSDGKPITWQDYAAQWKAMNGHDKAYGVYTGSGYDSVKSVTKGANDHEVVVTFAEPFGEWRALFSPLYPRSANESVTAFNSGWVNRIPVTAGPFKVEGLDPAGRTVTLARDTSWWGDRAKLDRIVFRALQGNALVNAYSGRDLDTFDAGLSPTAYDWGKSEPTVSVRQAGSTDFRQVTLNAESPALSDVRVRQAIAVGIDRKAVISADLKGMNWPTVPLNSHFYVHGQGAYRDDAGWLGTYDPARAGRLLDQAGWTLTAGTRKKNGQELALRFLIPSDAPVARTEADVISASLEKIGVKVAVVAVPGDDYFDKYLVPGQFDLASFAYAASPFPVSANYGVYLNATNPSSGGKREEKHQAAKQWDANLGRAGSPKIDSALFAAGSQLDQAKAAAKLNAADRLIWEQATVLPLFQRPQTVIARSTLANIGATGFYDLRYANIGFTG</sequence>
<feature type="signal peptide" evidence="1">
    <location>
        <begin position="1"/>
        <end position="20"/>
    </location>
</feature>
<evidence type="ECO:0000256" key="1">
    <source>
        <dbReference type="SAM" id="SignalP"/>
    </source>
</evidence>
<dbReference type="PROSITE" id="PS51257">
    <property type="entry name" value="PROKAR_LIPOPROTEIN"/>
    <property type="match status" value="1"/>
</dbReference>
<dbReference type="Proteomes" id="UP001602013">
    <property type="component" value="Unassembled WGS sequence"/>
</dbReference>
<evidence type="ECO:0000313" key="4">
    <source>
        <dbReference type="Proteomes" id="UP001602013"/>
    </source>
</evidence>
<dbReference type="Gene3D" id="3.10.105.10">
    <property type="entry name" value="Dipeptide-binding Protein, Domain 3"/>
    <property type="match status" value="1"/>
</dbReference>
<name>A0ABW6SRJ5_9ACTN</name>
<dbReference type="InterPro" id="IPR030678">
    <property type="entry name" value="Peptide/Ni-bd"/>
</dbReference>
<feature type="domain" description="Solute-binding protein family 5" evidence="2">
    <location>
        <begin position="116"/>
        <end position="476"/>
    </location>
</feature>
<reference evidence="3 4" key="1">
    <citation type="submission" date="2024-10" db="EMBL/GenBank/DDBJ databases">
        <title>The Natural Products Discovery Center: Release of the First 8490 Sequenced Strains for Exploring Actinobacteria Biosynthetic Diversity.</title>
        <authorList>
            <person name="Kalkreuter E."/>
            <person name="Kautsar S.A."/>
            <person name="Yang D."/>
            <person name="Bader C.D."/>
            <person name="Teijaro C.N."/>
            <person name="Fluegel L."/>
            <person name="Davis C.M."/>
            <person name="Simpson J.R."/>
            <person name="Lauterbach L."/>
            <person name="Steele A.D."/>
            <person name="Gui C."/>
            <person name="Meng S."/>
            <person name="Li G."/>
            <person name="Viehrig K."/>
            <person name="Ye F."/>
            <person name="Su P."/>
            <person name="Kiefer A.F."/>
            <person name="Nichols A."/>
            <person name="Cepeda A.J."/>
            <person name="Yan W."/>
            <person name="Fan B."/>
            <person name="Jiang Y."/>
            <person name="Adhikari A."/>
            <person name="Zheng C.-J."/>
            <person name="Schuster L."/>
            <person name="Cowan T.M."/>
            <person name="Smanski M.J."/>
            <person name="Chevrette M.G."/>
            <person name="De Carvalho L.P.S."/>
            <person name="Shen B."/>
        </authorList>
    </citation>
    <scope>NUCLEOTIDE SEQUENCE [LARGE SCALE GENOMIC DNA]</scope>
    <source>
        <strain evidence="3 4">NPDC002173</strain>
    </source>
</reference>
<dbReference type="SUPFAM" id="SSF53850">
    <property type="entry name" value="Periplasmic binding protein-like II"/>
    <property type="match status" value="1"/>
</dbReference>
<evidence type="ECO:0000259" key="2">
    <source>
        <dbReference type="Pfam" id="PF00496"/>
    </source>
</evidence>
<protein>
    <submittedName>
        <fullName evidence="3">ABC transporter family substrate-binding protein</fullName>
    </submittedName>
</protein>
<dbReference type="PANTHER" id="PTHR30290:SF65">
    <property type="entry name" value="MONOACYL PHOSPHATIDYLINOSITOL TETRAMANNOSIDE-BINDING PROTEIN LPQW-RELATED"/>
    <property type="match status" value="1"/>
</dbReference>